<dbReference type="AlphaFoldDB" id="A0A0P7AW76"/>
<reference evidence="1 2" key="1">
    <citation type="submission" date="2015-09" db="EMBL/GenBank/DDBJ databases">
        <title>Genome sequence of the marine flavobacterium Croceitalea dokdonensis DOKDO 023 that contains proton- and sodium-pumping rhodopsins.</title>
        <authorList>
            <person name="Kwon S.-K."/>
            <person name="Lee H.K."/>
            <person name="Kwak M.-J."/>
            <person name="Kim J.F."/>
        </authorList>
    </citation>
    <scope>NUCLEOTIDE SEQUENCE [LARGE SCALE GENOMIC DNA]</scope>
    <source>
        <strain evidence="1 2">DOKDO 023</strain>
    </source>
</reference>
<evidence type="ECO:0000313" key="1">
    <source>
        <dbReference type="EMBL" id="KPM32285.1"/>
    </source>
</evidence>
<dbReference type="STRING" id="1300341.I595_1935"/>
<sequence>MIDGINSYNLTKHLAQAPTWTPLEFATKDINGTLLGGV</sequence>
<dbReference type="Proteomes" id="UP000050280">
    <property type="component" value="Unassembled WGS sequence"/>
</dbReference>
<name>A0A0P7AW76_9FLAO</name>
<keyword evidence="2" id="KW-1185">Reference proteome</keyword>
<dbReference type="EMBL" id="LDJX01000003">
    <property type="protein sequence ID" value="KPM32285.1"/>
    <property type="molecule type" value="Genomic_DNA"/>
</dbReference>
<proteinExistence type="predicted"/>
<evidence type="ECO:0000313" key="2">
    <source>
        <dbReference type="Proteomes" id="UP000050280"/>
    </source>
</evidence>
<gene>
    <name evidence="1" type="ORF">I595_1935</name>
</gene>
<protein>
    <submittedName>
        <fullName evidence="1">Uncharacterized protein</fullName>
    </submittedName>
</protein>
<accession>A0A0P7AW76</accession>
<organism evidence="1 2">
    <name type="scientific">Croceitalea dokdonensis DOKDO 023</name>
    <dbReference type="NCBI Taxonomy" id="1300341"/>
    <lineage>
        <taxon>Bacteria</taxon>
        <taxon>Pseudomonadati</taxon>
        <taxon>Bacteroidota</taxon>
        <taxon>Flavobacteriia</taxon>
        <taxon>Flavobacteriales</taxon>
        <taxon>Flavobacteriaceae</taxon>
        <taxon>Croceitalea</taxon>
    </lineage>
</organism>
<comment type="caution">
    <text evidence="1">The sequence shown here is derived from an EMBL/GenBank/DDBJ whole genome shotgun (WGS) entry which is preliminary data.</text>
</comment>